<name>A0A1H3M283_9ACTN</name>
<evidence type="ECO:0008006" key="4">
    <source>
        <dbReference type="Google" id="ProtNLM"/>
    </source>
</evidence>
<protein>
    <recommendedName>
        <fullName evidence="4">Heavy metal transporter</fullName>
    </recommendedName>
</protein>
<accession>A0A1H3M283</accession>
<dbReference type="EMBL" id="FNOT01000010">
    <property type="protein sequence ID" value="SDY70693.1"/>
    <property type="molecule type" value="Genomic_DNA"/>
</dbReference>
<evidence type="ECO:0000313" key="2">
    <source>
        <dbReference type="EMBL" id="SDY70693.1"/>
    </source>
</evidence>
<feature type="compositionally biased region" description="Low complexity" evidence="1">
    <location>
        <begin position="1"/>
        <end position="17"/>
    </location>
</feature>
<feature type="compositionally biased region" description="Basic residues" evidence="1">
    <location>
        <begin position="18"/>
        <end position="35"/>
    </location>
</feature>
<reference evidence="3" key="1">
    <citation type="submission" date="2016-10" db="EMBL/GenBank/DDBJ databases">
        <authorList>
            <person name="Varghese N."/>
            <person name="Submissions S."/>
        </authorList>
    </citation>
    <scope>NUCLEOTIDE SEQUENCE [LARGE SCALE GENOMIC DNA]</scope>
    <source>
        <strain evidence="3">DSM 45422</strain>
    </source>
</reference>
<evidence type="ECO:0000313" key="3">
    <source>
        <dbReference type="Proteomes" id="UP000198921"/>
    </source>
</evidence>
<keyword evidence="3" id="KW-1185">Reference proteome</keyword>
<evidence type="ECO:0000256" key="1">
    <source>
        <dbReference type="SAM" id="MobiDB-lite"/>
    </source>
</evidence>
<organism evidence="2 3">
    <name type="scientific">Geodermatophilus africanus</name>
    <dbReference type="NCBI Taxonomy" id="1137993"/>
    <lineage>
        <taxon>Bacteria</taxon>
        <taxon>Bacillati</taxon>
        <taxon>Actinomycetota</taxon>
        <taxon>Actinomycetes</taxon>
        <taxon>Geodermatophilales</taxon>
        <taxon>Geodermatophilaceae</taxon>
        <taxon>Geodermatophilus</taxon>
    </lineage>
</organism>
<dbReference type="Proteomes" id="UP000198921">
    <property type="component" value="Unassembled WGS sequence"/>
</dbReference>
<dbReference type="AlphaFoldDB" id="A0A1H3M283"/>
<proteinExistence type="predicted"/>
<sequence length="310" mass="32728">MSSTRSATARRTTSARRPPARRPAPRRRPPAKRGSRGAPAGSWRSWLPLGLVGLVVLGVVALVRSIEGPDPVALTGTCTVAGTGLTLTAEQAGSAATIAAVGRARGLPERAVVIALATAQQESTMRNLDYGDRDSLGLFQQRPSQGWGTPEQVRDPVYAAGEFYDGLVRVRNWESLRLTDAAQRVQRSGFPEAYQKHEPLAQQLTAAFAAPEPGRLTCSYETPVPGGRLSARVTAAAGVVESELGATTTERFGAVEVDAAFGWPAVTWAVAHAERLGLRSVSFAGSQWTPAGGWAPSDAGPDAVRLELAR</sequence>
<dbReference type="STRING" id="1137993.SAMN05660209_03518"/>
<dbReference type="RefSeq" id="WP_211517156.1">
    <property type="nucleotide sequence ID" value="NZ_FNOT01000010.1"/>
</dbReference>
<feature type="region of interest" description="Disordered" evidence="1">
    <location>
        <begin position="1"/>
        <end position="40"/>
    </location>
</feature>
<gene>
    <name evidence="2" type="ORF">SAMN05660209_03518</name>
</gene>